<proteinExistence type="predicted"/>
<organism evidence="1">
    <name type="scientific">Leptospira borgpetersenii serovar Ballum</name>
    <dbReference type="NCBI Taxonomy" id="280505"/>
    <lineage>
        <taxon>Bacteria</taxon>
        <taxon>Pseudomonadati</taxon>
        <taxon>Spirochaetota</taxon>
        <taxon>Spirochaetia</taxon>
        <taxon>Leptospirales</taxon>
        <taxon>Leptospiraceae</taxon>
        <taxon>Leptospira</taxon>
    </lineage>
</organism>
<dbReference type="Proteomes" id="UP000058857">
    <property type="component" value="Chromosome 1"/>
</dbReference>
<evidence type="ECO:0008006" key="3">
    <source>
        <dbReference type="Google" id="ProtNLM"/>
    </source>
</evidence>
<dbReference type="PATRIC" id="fig|280505.15.peg.1383"/>
<sequence>MRLWKKEIFLIQRKNFEISYMPELLKDLYSKNVLEKIAISFSKELPEISQKEWVQKFKQKDWEKLELKQRIRRIGEILAAALPKPFPKALGSLLKITDSFEESFAGKEIFLTTFLGDVVEILGMDYPKESMQAIERITKLVSCEFSIRPFLIRHPVLVWKQMLEWSSHKHPSVRRLSSEGSRPRLPWGIGIPGLKQNPQKTFPILENLKDDEDDVVRRSVANHLNDISKDHPNLVLEIAQKWIGFSKERDALLKHALRGLLKAGNPKALKIFGFGSNVKAKISNLKLKSKVVKVGENLSFGFTVQSEELKQTRFRIEYKIQYAKVSGKTSKKVFQVEERFFLPKESISYKKKQSFKQMTTRIHIPGKHTLEIHINGSLKSKVDFQVVS</sequence>
<reference evidence="1 2" key="1">
    <citation type="journal article" date="2015" name="PLoS Negl. Trop. Dis.">
        <title>Distribution of Plasmids in Distinct Leptospira Pathogenic Species.</title>
        <authorList>
            <person name="Wang Y."/>
            <person name="Zhuang X."/>
            <person name="Zhong Y."/>
            <person name="Zhang C."/>
            <person name="Zhang Y."/>
            <person name="Zeng L."/>
            <person name="Zhu Y."/>
            <person name="He P."/>
            <person name="Dong K."/>
            <person name="Pal U."/>
            <person name="Guo X."/>
            <person name="Qin J."/>
        </authorList>
    </citation>
    <scope>NUCLEOTIDE SEQUENCE [LARGE SCALE GENOMIC DNA]</scope>
    <source>
        <strain evidence="1 2">56604</strain>
    </source>
</reference>
<dbReference type="Gene3D" id="1.25.40.290">
    <property type="entry name" value="ARM repeat domains"/>
    <property type="match status" value="1"/>
</dbReference>
<evidence type="ECO:0000313" key="2">
    <source>
        <dbReference type="Proteomes" id="UP000058857"/>
    </source>
</evidence>
<dbReference type="AlphaFoldDB" id="A0A0S2IPY3"/>
<name>A0A0S2IPY3_LEPBO</name>
<dbReference type="InterPro" id="IPR016024">
    <property type="entry name" value="ARM-type_fold"/>
</dbReference>
<accession>A0A0S2IPY3</accession>
<dbReference type="EMBL" id="CP012029">
    <property type="protein sequence ID" value="ALO25706.1"/>
    <property type="molecule type" value="Genomic_DNA"/>
</dbReference>
<dbReference type="SUPFAM" id="SSF48371">
    <property type="entry name" value="ARM repeat"/>
    <property type="match status" value="1"/>
</dbReference>
<gene>
    <name evidence="1" type="ORF">LBBP_01415</name>
</gene>
<protein>
    <recommendedName>
        <fullName evidence="3">DNA alkylation repair enzyme domain protein</fullName>
    </recommendedName>
</protein>
<evidence type="ECO:0000313" key="1">
    <source>
        <dbReference type="EMBL" id="ALO25706.1"/>
    </source>
</evidence>